<keyword evidence="5 10" id="KW-0378">Hydrolase</keyword>
<dbReference type="Proteomes" id="UP000483004">
    <property type="component" value="Unassembled WGS sequence"/>
</dbReference>
<evidence type="ECO:0000256" key="7">
    <source>
        <dbReference type="ARBA" id="ARBA00023157"/>
    </source>
</evidence>
<dbReference type="PANTHER" id="PTHR33938:SF15">
    <property type="entry name" value="FERULOYL ESTERASE B-RELATED"/>
    <property type="match status" value="1"/>
</dbReference>
<keyword evidence="11" id="KW-1185">Reference proteome</keyword>
<comment type="similarity">
    <text evidence="1">Belongs to the tannase family.</text>
</comment>
<evidence type="ECO:0000256" key="6">
    <source>
        <dbReference type="ARBA" id="ARBA00022837"/>
    </source>
</evidence>
<evidence type="ECO:0000256" key="5">
    <source>
        <dbReference type="ARBA" id="ARBA00022801"/>
    </source>
</evidence>
<keyword evidence="9" id="KW-0812">Transmembrane</keyword>
<evidence type="ECO:0000256" key="3">
    <source>
        <dbReference type="ARBA" id="ARBA00022723"/>
    </source>
</evidence>
<reference evidence="10 11" key="1">
    <citation type="submission" date="2019-09" db="EMBL/GenBank/DDBJ databases">
        <title>Actinomadura physcomitrii sp. nov., a novel actinomycete isolated from moss [Physcomitrium sphaericum (Ludw) Fuernr].</title>
        <authorList>
            <person name="Liu C."/>
            <person name="Zhuang X."/>
        </authorList>
    </citation>
    <scope>NUCLEOTIDE SEQUENCE [LARGE SCALE GENOMIC DNA]</scope>
    <source>
        <strain evidence="10 11">CYP1-1B</strain>
    </source>
</reference>
<dbReference type="AlphaFoldDB" id="A0A6L3W118"/>
<evidence type="ECO:0000313" key="11">
    <source>
        <dbReference type="Proteomes" id="UP000483004"/>
    </source>
</evidence>
<proteinExistence type="inferred from homology"/>
<keyword evidence="9" id="KW-1133">Transmembrane helix</keyword>
<keyword evidence="2" id="KW-0719">Serine esterase</keyword>
<evidence type="ECO:0000256" key="1">
    <source>
        <dbReference type="ARBA" id="ARBA00006249"/>
    </source>
</evidence>
<name>A0A6L3W118_9ACTN</name>
<dbReference type="Pfam" id="PF07519">
    <property type="entry name" value="Tannase"/>
    <property type="match status" value="1"/>
</dbReference>
<dbReference type="EMBL" id="WBMR01000007">
    <property type="protein sequence ID" value="KAB2388176.1"/>
    <property type="molecule type" value="Genomic_DNA"/>
</dbReference>
<organism evidence="10 11">
    <name type="scientific">Actinomadura montaniterrae</name>
    <dbReference type="NCBI Taxonomy" id="1803903"/>
    <lineage>
        <taxon>Bacteria</taxon>
        <taxon>Bacillati</taxon>
        <taxon>Actinomycetota</taxon>
        <taxon>Actinomycetes</taxon>
        <taxon>Streptosporangiales</taxon>
        <taxon>Thermomonosporaceae</taxon>
        <taxon>Actinomadura</taxon>
    </lineage>
</organism>
<accession>A0A6L3W118</accession>
<dbReference type="PANTHER" id="PTHR33938">
    <property type="entry name" value="FERULOYL ESTERASE B-RELATED"/>
    <property type="match status" value="1"/>
</dbReference>
<keyword evidence="6" id="KW-0106">Calcium</keyword>
<comment type="caution">
    <text evidence="10">The sequence shown here is derived from an EMBL/GenBank/DDBJ whole genome shotgun (WGS) entry which is preliminary data.</text>
</comment>
<evidence type="ECO:0000256" key="8">
    <source>
        <dbReference type="SAM" id="MobiDB-lite"/>
    </source>
</evidence>
<dbReference type="Gene3D" id="3.40.50.1820">
    <property type="entry name" value="alpha/beta hydrolase"/>
    <property type="match status" value="1"/>
</dbReference>
<evidence type="ECO:0000256" key="9">
    <source>
        <dbReference type="SAM" id="Phobius"/>
    </source>
</evidence>
<protein>
    <submittedName>
        <fullName evidence="10">Tannase/feruloyl esterase family alpha/beta hydrolase</fullName>
    </submittedName>
</protein>
<keyword evidence="3" id="KW-0479">Metal-binding</keyword>
<dbReference type="SUPFAM" id="SSF53474">
    <property type="entry name" value="alpha/beta-Hydrolases"/>
    <property type="match status" value="1"/>
</dbReference>
<feature type="region of interest" description="Disordered" evidence="8">
    <location>
        <begin position="1"/>
        <end position="24"/>
    </location>
</feature>
<gene>
    <name evidence="10" type="ORF">F9B16_04430</name>
</gene>
<sequence>MRRASSVVVLGAEGSPHGPSRRRGACGPAKAAFLCVFEPRPGTPFRQSNSERISPGRVTNGSVSGPEGFCGTAARLIIPGIGVRIVPGGQLSLSMRGPNRRRILAAAVNVFVLVVAVVAASTAQASPRPMNVPSKAAATSPAMSCAQAARLDLTGVPGAPANIASATIVAAADNPLGKWEACEVKGVIAPQIQFDVLLPTETWAGRYLQTGCGGFCGTARLDAQATFGCTPLTNGTFAVAWDNEGHYGTTMTDGLFGADPQLRVDFGYRSQHLTSIVAKEIVKRFYGRSASHSYFTGCSEGGDQAMTEAQRYPEDFDGIVAGAPASNMTALAIWDQGWNGKAILDADGNSTLTQDDLKSLHAAVVSACDAQDGTRDGLISDSMDCSFDPKSIACKSDGGGSSGFCLDPAQLESVRKIYGGARDNKNRLMYPGAQPRGSEGNWAGWLVPYTQGALSNQASFAVNTLRWLAYPEARPSMTLKDVQFTEANFREIMGRVSGIYDSTDPDLSEFRRHGGKLIMWQGEADPAVPPAGTVAYYQAVTERMGGLARTQEFARLFMLPGVAHCSGGEGPDKFNGLGAVVDWVEGGRAPNSMITSKVDSSGSVTATRPAYPWPLMAVDTTGGPVDQASSYTARPRRSANQSISWLGTFRSGYEKTCGWINGKWVCRKGKA</sequence>
<keyword evidence="7" id="KW-1015">Disulfide bond</keyword>
<keyword evidence="4" id="KW-0732">Signal</keyword>
<dbReference type="GO" id="GO:0046872">
    <property type="term" value="F:metal ion binding"/>
    <property type="evidence" value="ECO:0007669"/>
    <property type="project" value="UniProtKB-KW"/>
</dbReference>
<keyword evidence="9" id="KW-0472">Membrane</keyword>
<dbReference type="InterPro" id="IPR029058">
    <property type="entry name" value="AB_hydrolase_fold"/>
</dbReference>
<feature type="transmembrane region" description="Helical" evidence="9">
    <location>
        <begin position="103"/>
        <end position="123"/>
    </location>
</feature>
<dbReference type="OrthoDB" id="176867at2"/>
<evidence type="ECO:0000256" key="2">
    <source>
        <dbReference type="ARBA" id="ARBA00022487"/>
    </source>
</evidence>
<evidence type="ECO:0000313" key="10">
    <source>
        <dbReference type="EMBL" id="KAB2388176.1"/>
    </source>
</evidence>
<dbReference type="InterPro" id="IPR011118">
    <property type="entry name" value="Tannase/feruloyl_esterase"/>
</dbReference>
<evidence type="ECO:0000256" key="4">
    <source>
        <dbReference type="ARBA" id="ARBA00022729"/>
    </source>
</evidence>
<dbReference type="GO" id="GO:0052689">
    <property type="term" value="F:carboxylic ester hydrolase activity"/>
    <property type="evidence" value="ECO:0007669"/>
    <property type="project" value="UniProtKB-KW"/>
</dbReference>